<gene>
    <name evidence="8" type="ORF">PEVE_00027792</name>
</gene>
<keyword evidence="5 7" id="KW-1133">Transmembrane helix</keyword>
<feature type="transmembrane region" description="Helical" evidence="7">
    <location>
        <begin position="12"/>
        <end position="28"/>
    </location>
</feature>
<comment type="caution">
    <text evidence="7">Lacks conserved residue(s) required for the propagation of feature annotation.</text>
</comment>
<keyword evidence="3" id="KW-1003">Cell membrane</keyword>
<reference evidence="8 9" key="1">
    <citation type="submission" date="2022-05" db="EMBL/GenBank/DDBJ databases">
        <authorList>
            <consortium name="Genoscope - CEA"/>
            <person name="William W."/>
        </authorList>
    </citation>
    <scope>NUCLEOTIDE SEQUENCE [LARGE SCALE GENOMIC DNA]</scope>
</reference>
<comment type="similarity">
    <text evidence="2 7">Belongs to the XK family.</text>
</comment>
<feature type="transmembrane region" description="Helical" evidence="7">
    <location>
        <begin position="48"/>
        <end position="68"/>
    </location>
</feature>
<comment type="subcellular location">
    <subcellularLocation>
        <location evidence="1">Cell membrane</location>
        <topology evidence="1">Multi-pass membrane protein</topology>
    </subcellularLocation>
    <subcellularLocation>
        <location evidence="7">Membrane</location>
        <topology evidence="7">Multi-pass membrane protein</topology>
    </subcellularLocation>
</comment>
<dbReference type="InterPro" id="IPR018629">
    <property type="entry name" value="XK-rel"/>
</dbReference>
<evidence type="ECO:0000256" key="1">
    <source>
        <dbReference type="ARBA" id="ARBA00004651"/>
    </source>
</evidence>
<evidence type="ECO:0000256" key="3">
    <source>
        <dbReference type="ARBA" id="ARBA00022475"/>
    </source>
</evidence>
<evidence type="ECO:0000313" key="8">
    <source>
        <dbReference type="EMBL" id="CAH3025998.1"/>
    </source>
</evidence>
<evidence type="ECO:0000256" key="4">
    <source>
        <dbReference type="ARBA" id="ARBA00022692"/>
    </source>
</evidence>
<evidence type="ECO:0000256" key="2">
    <source>
        <dbReference type="ARBA" id="ARBA00008789"/>
    </source>
</evidence>
<evidence type="ECO:0000313" key="9">
    <source>
        <dbReference type="Proteomes" id="UP001159427"/>
    </source>
</evidence>
<evidence type="ECO:0000256" key="7">
    <source>
        <dbReference type="RuleBase" id="RU910716"/>
    </source>
</evidence>
<proteinExistence type="inferred from homology"/>
<dbReference type="Proteomes" id="UP001159427">
    <property type="component" value="Unassembled WGS sequence"/>
</dbReference>
<dbReference type="PANTHER" id="PTHR16024:SF6">
    <property type="entry name" value="XK-RELATED PROTEIN"/>
    <property type="match status" value="1"/>
</dbReference>
<keyword evidence="9" id="KW-1185">Reference proteome</keyword>
<dbReference type="Pfam" id="PF09815">
    <property type="entry name" value="XK-related"/>
    <property type="match status" value="1"/>
</dbReference>
<dbReference type="PANTHER" id="PTHR16024">
    <property type="entry name" value="XK-RELATED PROTEIN"/>
    <property type="match status" value="1"/>
</dbReference>
<keyword evidence="4 7" id="KW-0812">Transmembrane</keyword>
<dbReference type="EMBL" id="CALNXI010000383">
    <property type="protein sequence ID" value="CAH3025998.1"/>
    <property type="molecule type" value="Genomic_DNA"/>
</dbReference>
<sequence>MADEIDSKIKVKWYSTIFLLMGTILAVADPITDILTLREFYLSDHKTWFGVGLVFVILPSLVISCLYYRGIFKTDHEVKDAIKEVFSTPDLLFGWNLLALPYKRLQAFILCSRNFKKLWHETLEEDCEKKIKNLICDETWLGMFEAILESAPQFIIQLQATIFQQEQVSTIQIVSLSVSSLSLAWTVTNADV</sequence>
<evidence type="ECO:0000256" key="5">
    <source>
        <dbReference type="ARBA" id="ARBA00022989"/>
    </source>
</evidence>
<keyword evidence="6 7" id="KW-0472">Membrane</keyword>
<name>A0ABN8M8S2_9CNID</name>
<accession>A0ABN8M8S2</accession>
<protein>
    <recommendedName>
        <fullName evidence="7">XK-related protein</fullName>
    </recommendedName>
</protein>
<organism evidence="8 9">
    <name type="scientific">Porites evermanni</name>
    <dbReference type="NCBI Taxonomy" id="104178"/>
    <lineage>
        <taxon>Eukaryota</taxon>
        <taxon>Metazoa</taxon>
        <taxon>Cnidaria</taxon>
        <taxon>Anthozoa</taxon>
        <taxon>Hexacorallia</taxon>
        <taxon>Scleractinia</taxon>
        <taxon>Fungiina</taxon>
        <taxon>Poritidae</taxon>
        <taxon>Porites</taxon>
    </lineage>
</organism>
<dbReference type="InterPro" id="IPR050895">
    <property type="entry name" value="XK-related_scramblase"/>
</dbReference>
<comment type="caution">
    <text evidence="8">The sequence shown here is derived from an EMBL/GenBank/DDBJ whole genome shotgun (WGS) entry which is preliminary data.</text>
</comment>
<evidence type="ECO:0000256" key="6">
    <source>
        <dbReference type="ARBA" id="ARBA00023136"/>
    </source>
</evidence>